<evidence type="ECO:0000313" key="2">
    <source>
        <dbReference type="EMBL" id="KAA9131420.1"/>
    </source>
</evidence>
<evidence type="ECO:0000259" key="1">
    <source>
        <dbReference type="PROSITE" id="PS51819"/>
    </source>
</evidence>
<dbReference type="PANTHER" id="PTHR33993">
    <property type="entry name" value="GLYOXALASE-RELATED"/>
    <property type="match status" value="1"/>
</dbReference>
<dbReference type="AlphaFoldDB" id="A0A5N0T8Z2"/>
<dbReference type="InterPro" id="IPR041581">
    <property type="entry name" value="Glyoxalase_6"/>
</dbReference>
<reference evidence="2 3" key="1">
    <citation type="submission" date="2019-09" db="EMBL/GenBank/DDBJ databases">
        <title>Wenzhouxiangella sp. Genome sequencing and assembly.</title>
        <authorList>
            <person name="Zhang R."/>
        </authorList>
    </citation>
    <scope>NUCLEOTIDE SEQUENCE [LARGE SCALE GENOMIC DNA]</scope>
    <source>
        <strain evidence="2 3">W260</strain>
    </source>
</reference>
<dbReference type="EMBL" id="VYXP01000005">
    <property type="protein sequence ID" value="KAA9131420.1"/>
    <property type="molecule type" value="Genomic_DNA"/>
</dbReference>
<sequence length="141" mass="15454">MADNNKEGRAIGVGGVFFRSPDPAKLGDWYKTALGISVESWGDTRGTSFAPDDMPPNSFTVWSVFAADTEYFGNASQGFMFNLVVDDLDKALRRVALAGGEVLPEREEADFGRFGWFVDPDGNRVELWEPPAELPDVTDGD</sequence>
<dbReference type="Gene3D" id="3.10.180.10">
    <property type="entry name" value="2,3-Dihydroxybiphenyl 1,2-Dioxygenase, domain 1"/>
    <property type="match status" value="1"/>
</dbReference>
<dbReference type="RefSeq" id="WP_150864070.1">
    <property type="nucleotide sequence ID" value="NZ_VYXP01000005.1"/>
</dbReference>
<accession>A0A5N0T8Z2</accession>
<organism evidence="2 3">
    <name type="scientific">Marinihelvus fidelis</name>
    <dbReference type="NCBI Taxonomy" id="2613842"/>
    <lineage>
        <taxon>Bacteria</taxon>
        <taxon>Pseudomonadati</taxon>
        <taxon>Pseudomonadota</taxon>
        <taxon>Gammaproteobacteria</taxon>
        <taxon>Chromatiales</taxon>
        <taxon>Wenzhouxiangellaceae</taxon>
        <taxon>Marinihelvus</taxon>
    </lineage>
</organism>
<name>A0A5N0T8Z2_9GAMM</name>
<protein>
    <submittedName>
        <fullName evidence="2">VOC family protein</fullName>
    </submittedName>
</protein>
<dbReference type="Proteomes" id="UP000325372">
    <property type="component" value="Unassembled WGS sequence"/>
</dbReference>
<comment type="caution">
    <text evidence="2">The sequence shown here is derived from an EMBL/GenBank/DDBJ whole genome shotgun (WGS) entry which is preliminary data.</text>
</comment>
<keyword evidence="3" id="KW-1185">Reference proteome</keyword>
<dbReference type="InterPro" id="IPR029068">
    <property type="entry name" value="Glyas_Bleomycin-R_OHBP_Dase"/>
</dbReference>
<feature type="domain" description="VOC" evidence="1">
    <location>
        <begin position="12"/>
        <end position="130"/>
    </location>
</feature>
<dbReference type="PROSITE" id="PS51819">
    <property type="entry name" value="VOC"/>
    <property type="match status" value="1"/>
</dbReference>
<dbReference type="PANTHER" id="PTHR33993:SF5">
    <property type="entry name" value="GLYOXALASE"/>
    <property type="match status" value="1"/>
</dbReference>
<dbReference type="Pfam" id="PF18029">
    <property type="entry name" value="Glyoxalase_6"/>
    <property type="match status" value="1"/>
</dbReference>
<dbReference type="InterPro" id="IPR052164">
    <property type="entry name" value="Anthracycline_SecMetBiosynth"/>
</dbReference>
<dbReference type="SUPFAM" id="SSF54593">
    <property type="entry name" value="Glyoxalase/Bleomycin resistance protein/Dihydroxybiphenyl dioxygenase"/>
    <property type="match status" value="1"/>
</dbReference>
<evidence type="ECO:0000313" key="3">
    <source>
        <dbReference type="Proteomes" id="UP000325372"/>
    </source>
</evidence>
<gene>
    <name evidence="2" type="ORF">F3N42_08860</name>
</gene>
<dbReference type="InterPro" id="IPR037523">
    <property type="entry name" value="VOC_core"/>
</dbReference>
<proteinExistence type="predicted"/>